<dbReference type="Pfam" id="PF20434">
    <property type="entry name" value="BD-FAE"/>
    <property type="match status" value="1"/>
</dbReference>
<dbReference type="PANTHER" id="PTHR48081">
    <property type="entry name" value="AB HYDROLASE SUPERFAMILY PROTEIN C4A8.06C"/>
    <property type="match status" value="1"/>
</dbReference>
<dbReference type="InterPro" id="IPR049492">
    <property type="entry name" value="BD-FAE-like_dom"/>
</dbReference>
<proteinExistence type="predicted"/>
<accession>A0ABX5Y0N1</accession>
<evidence type="ECO:0000313" key="5">
    <source>
        <dbReference type="EMBL" id="QDV86476.1"/>
    </source>
</evidence>
<dbReference type="SUPFAM" id="SSF53474">
    <property type="entry name" value="alpha/beta-Hydrolases"/>
    <property type="match status" value="2"/>
</dbReference>
<evidence type="ECO:0000256" key="1">
    <source>
        <dbReference type="ARBA" id="ARBA00022801"/>
    </source>
</evidence>
<organism evidence="5 6">
    <name type="scientific">Stieleria magnilauensis</name>
    <dbReference type="NCBI Taxonomy" id="2527963"/>
    <lineage>
        <taxon>Bacteria</taxon>
        <taxon>Pseudomonadati</taxon>
        <taxon>Planctomycetota</taxon>
        <taxon>Planctomycetia</taxon>
        <taxon>Pirellulales</taxon>
        <taxon>Pirellulaceae</taxon>
        <taxon>Stieleria</taxon>
    </lineage>
</organism>
<dbReference type="InterPro" id="IPR029058">
    <property type="entry name" value="AB_hydrolase_fold"/>
</dbReference>
<dbReference type="InterPro" id="IPR013094">
    <property type="entry name" value="AB_hydrolase_3"/>
</dbReference>
<dbReference type="EC" id="3.1.1.72" evidence="5"/>
<feature type="region of interest" description="Disordered" evidence="2">
    <location>
        <begin position="49"/>
        <end position="69"/>
    </location>
</feature>
<evidence type="ECO:0000259" key="4">
    <source>
        <dbReference type="Pfam" id="PF20434"/>
    </source>
</evidence>
<dbReference type="InterPro" id="IPR050300">
    <property type="entry name" value="GDXG_lipolytic_enzyme"/>
</dbReference>
<protein>
    <submittedName>
        <fullName evidence="5">Acetylxylan esterase</fullName>
        <ecNumber evidence="5">3.1.1.72</ecNumber>
    </submittedName>
</protein>
<keyword evidence="6" id="KW-1185">Reference proteome</keyword>
<dbReference type="Pfam" id="PF07859">
    <property type="entry name" value="Abhydrolase_3"/>
    <property type="match status" value="1"/>
</dbReference>
<name>A0ABX5Y0N1_9BACT</name>
<dbReference type="EMBL" id="CP036432">
    <property type="protein sequence ID" value="QDV86476.1"/>
    <property type="molecule type" value="Genomic_DNA"/>
</dbReference>
<dbReference type="Proteomes" id="UP000318081">
    <property type="component" value="Chromosome"/>
</dbReference>
<sequence>MLRILFSSLLLTTCFVGQRSHAESPGEQAMQQLLDRDAVVIPLWPDEEAASKQTQKVPADTVGDSKSGKPAISNVTEPSMILFAPPAGVEATGTTILFAPGGGYGRLSLPNAVDICHWAGAIGAHCAVLKYRVPRAADDPGHRVPLSDAQRAVRLLRTGAADLGIDANKIIMIGSSAGGHLAFNLANNHGESTYAAQDATDTISARPDAVVLMYPAYLTQPTESLTADPHLHLDQLSPERTPPTLMTVTRSDKFTWGAVNTMLQLRQAKVPAELHVYPEGGHGGCFDKYPLMEFVRPAARFLKDQGLFTEAMQHESNAFLDRLEATFLKRRVGQQEVSKTETVKLAATKSDAEVHPSDWTEGDRQLAALRKPAPEIISIWPGDGKRDDDPAAALQEELPQRPDGLVRITNVSRPTIHVWRPAHPDGRAVVIFPGGAYNALAAEHEGTQIAQWLCDQGITAFVTKYRVPRRDGLDKHAVALQDAQRAIRLVRGRADAFNIDPQQIGVLGFSAGGNLAALTVHHSDRQSYPPADSIDAVRADPDFAILIYPAYLTAEDTADGLDPMIQPLKSSQDYPPLYLAVAADDRFAPDSLHYLLHLHRAKVPAELHVYASGGHGKGLRESGGPFAQWTRSCARWLADLQNGTTNVIVEGSR</sequence>
<dbReference type="PANTHER" id="PTHR48081:SF6">
    <property type="entry name" value="PEPTIDASE S9 PROLYL OLIGOPEPTIDASE CATALYTIC DOMAIN-CONTAINING PROTEIN"/>
    <property type="match status" value="1"/>
</dbReference>
<evidence type="ECO:0000313" key="6">
    <source>
        <dbReference type="Proteomes" id="UP000318081"/>
    </source>
</evidence>
<evidence type="ECO:0000259" key="3">
    <source>
        <dbReference type="Pfam" id="PF07859"/>
    </source>
</evidence>
<feature type="domain" description="Alpha/beta hydrolase fold-3" evidence="3">
    <location>
        <begin position="98"/>
        <end position="224"/>
    </location>
</feature>
<dbReference type="Gene3D" id="3.40.50.1820">
    <property type="entry name" value="alpha/beta hydrolase"/>
    <property type="match status" value="2"/>
</dbReference>
<feature type="domain" description="BD-FAE-like" evidence="4">
    <location>
        <begin position="427"/>
        <end position="524"/>
    </location>
</feature>
<keyword evidence="1 5" id="KW-0378">Hydrolase</keyword>
<reference evidence="5 6" key="1">
    <citation type="submission" date="2019-02" db="EMBL/GenBank/DDBJ databases">
        <title>Deep-cultivation of Planctomycetes and their phenomic and genomic characterization uncovers novel biology.</title>
        <authorList>
            <person name="Wiegand S."/>
            <person name="Jogler M."/>
            <person name="Boedeker C."/>
            <person name="Pinto D."/>
            <person name="Vollmers J."/>
            <person name="Rivas-Marin E."/>
            <person name="Kohn T."/>
            <person name="Peeters S.H."/>
            <person name="Heuer A."/>
            <person name="Rast P."/>
            <person name="Oberbeckmann S."/>
            <person name="Bunk B."/>
            <person name="Jeske O."/>
            <person name="Meyerdierks A."/>
            <person name="Storesund J.E."/>
            <person name="Kallscheuer N."/>
            <person name="Luecker S."/>
            <person name="Lage O.M."/>
            <person name="Pohl T."/>
            <person name="Merkel B.J."/>
            <person name="Hornburger P."/>
            <person name="Mueller R.-W."/>
            <person name="Bruemmer F."/>
            <person name="Labrenz M."/>
            <person name="Spormann A.M."/>
            <person name="Op den Camp H."/>
            <person name="Overmann J."/>
            <person name="Amann R."/>
            <person name="Jetten M.S.M."/>
            <person name="Mascher T."/>
            <person name="Medema M.H."/>
            <person name="Devos D.P."/>
            <person name="Kaster A.-K."/>
            <person name="Ovreas L."/>
            <person name="Rohde M."/>
            <person name="Galperin M.Y."/>
            <person name="Jogler C."/>
        </authorList>
    </citation>
    <scope>NUCLEOTIDE SEQUENCE [LARGE SCALE GENOMIC DNA]</scope>
    <source>
        <strain evidence="5 6">TBK1r</strain>
    </source>
</reference>
<evidence type="ECO:0000256" key="2">
    <source>
        <dbReference type="SAM" id="MobiDB-lite"/>
    </source>
</evidence>
<dbReference type="GO" id="GO:0046555">
    <property type="term" value="F:acetylxylan esterase activity"/>
    <property type="evidence" value="ECO:0007669"/>
    <property type="project" value="UniProtKB-EC"/>
</dbReference>
<gene>
    <name evidence="5" type="primary">axeA1_4</name>
    <name evidence="5" type="ORF">TBK1r_54950</name>
</gene>